<keyword evidence="2" id="KW-0378">Hydrolase</keyword>
<gene>
    <name evidence="2" type="ORF">R4I43_16800</name>
</gene>
<evidence type="ECO:0000259" key="1">
    <source>
        <dbReference type="Pfam" id="PF01738"/>
    </source>
</evidence>
<name>A0ABU6ABX5_9PSEU</name>
<reference evidence="2 3" key="1">
    <citation type="submission" date="2023-10" db="EMBL/GenBank/DDBJ databases">
        <title>Saccharopolyspora sp. nov., isolated from mangrove soil.</title>
        <authorList>
            <person name="Lu Y."/>
            <person name="Liu W."/>
        </authorList>
    </citation>
    <scope>NUCLEOTIDE SEQUENCE [LARGE SCALE GENOMIC DNA]</scope>
    <source>
        <strain evidence="2 3">S2-29</strain>
    </source>
</reference>
<dbReference type="SUPFAM" id="SSF53474">
    <property type="entry name" value="alpha/beta-Hydrolases"/>
    <property type="match status" value="1"/>
</dbReference>
<organism evidence="2 3">
    <name type="scientific">Saccharopolyspora mangrovi</name>
    <dbReference type="NCBI Taxonomy" id="3082379"/>
    <lineage>
        <taxon>Bacteria</taxon>
        <taxon>Bacillati</taxon>
        <taxon>Actinomycetota</taxon>
        <taxon>Actinomycetes</taxon>
        <taxon>Pseudonocardiales</taxon>
        <taxon>Pseudonocardiaceae</taxon>
        <taxon>Saccharopolyspora</taxon>
    </lineage>
</organism>
<dbReference type="PANTHER" id="PTHR46623">
    <property type="entry name" value="CARBOXYMETHYLENEBUTENOLIDASE-RELATED"/>
    <property type="match status" value="1"/>
</dbReference>
<dbReference type="GO" id="GO:0016787">
    <property type="term" value="F:hydrolase activity"/>
    <property type="evidence" value="ECO:0007669"/>
    <property type="project" value="UniProtKB-KW"/>
</dbReference>
<keyword evidence="3" id="KW-1185">Reference proteome</keyword>
<evidence type="ECO:0000313" key="3">
    <source>
        <dbReference type="Proteomes" id="UP001327093"/>
    </source>
</evidence>
<proteinExistence type="predicted"/>
<accession>A0ABU6ABX5</accession>
<dbReference type="Gene3D" id="3.40.50.1820">
    <property type="entry name" value="alpha/beta hydrolase"/>
    <property type="match status" value="1"/>
</dbReference>
<dbReference type="InterPro" id="IPR051049">
    <property type="entry name" value="Dienelactone_hydrolase-like"/>
</dbReference>
<dbReference type="RefSeq" id="WP_324266563.1">
    <property type="nucleotide sequence ID" value="NZ_JAWLNX010000010.1"/>
</dbReference>
<comment type="caution">
    <text evidence="2">The sequence shown here is derived from an EMBL/GenBank/DDBJ whole genome shotgun (WGS) entry which is preliminary data.</text>
</comment>
<sequence>MLTEPAHHHAHGPANRGRRVLRTAAPLFVRFPRIPPRAAVVVLHDAYGLTEPIEDCCRALARSGYVAVAPYLYYETGGKEFRPEHEDTAKAAMSLLADDDLAADVAGALDHLSTRLAVPARTTAVLGVGTSGVLAMRAAADHELPAAAVCDPLDNTEYPGVARDRRDEAIRFINGRIG</sequence>
<dbReference type="InterPro" id="IPR002925">
    <property type="entry name" value="Dienelactn_hydro"/>
</dbReference>
<protein>
    <submittedName>
        <fullName evidence="2">Dienelactone hydrolase family protein</fullName>
    </submittedName>
</protein>
<dbReference type="InterPro" id="IPR029058">
    <property type="entry name" value="AB_hydrolase_fold"/>
</dbReference>
<dbReference type="EMBL" id="JAWLNX010000010">
    <property type="protein sequence ID" value="MEB3369068.1"/>
    <property type="molecule type" value="Genomic_DNA"/>
</dbReference>
<dbReference type="PANTHER" id="PTHR46623:SF6">
    <property type="entry name" value="ALPHA_BETA-HYDROLASES SUPERFAMILY PROTEIN"/>
    <property type="match status" value="1"/>
</dbReference>
<feature type="domain" description="Dienelactone hydrolase" evidence="1">
    <location>
        <begin position="32"/>
        <end position="149"/>
    </location>
</feature>
<dbReference type="Pfam" id="PF01738">
    <property type="entry name" value="DLH"/>
    <property type="match status" value="1"/>
</dbReference>
<evidence type="ECO:0000313" key="2">
    <source>
        <dbReference type="EMBL" id="MEB3369068.1"/>
    </source>
</evidence>
<dbReference type="Proteomes" id="UP001327093">
    <property type="component" value="Unassembled WGS sequence"/>
</dbReference>